<comment type="caution">
    <text evidence="2">The sequence shown here is derived from an EMBL/GenBank/DDBJ whole genome shotgun (WGS) entry which is preliminary data.</text>
</comment>
<evidence type="ECO:0008006" key="4">
    <source>
        <dbReference type="Google" id="ProtNLM"/>
    </source>
</evidence>
<gene>
    <name evidence="2" type="ORF">P857_170</name>
</gene>
<proteinExistence type="predicted"/>
<dbReference type="Pfam" id="PF06242">
    <property type="entry name" value="TrcR"/>
    <property type="match status" value="1"/>
</dbReference>
<protein>
    <recommendedName>
        <fullName evidence="4">Cytoplasmic protein</fullName>
    </recommendedName>
</protein>
<dbReference type="PATRIC" id="fig|1401685.3.peg.427"/>
<organism evidence="2 3">
    <name type="scientific">Candidatus Xenolissoclinum pacificiensis L6</name>
    <dbReference type="NCBI Taxonomy" id="1401685"/>
    <lineage>
        <taxon>Bacteria</taxon>
        <taxon>Pseudomonadati</taxon>
        <taxon>Pseudomonadota</taxon>
        <taxon>Alphaproteobacteria</taxon>
        <taxon>Rickettsiales</taxon>
        <taxon>Anaplasmataceae</taxon>
        <taxon>Candidatus Xenolissoclinum</taxon>
    </lineage>
</organism>
<feature type="region of interest" description="Disordered" evidence="1">
    <location>
        <begin position="1"/>
        <end position="31"/>
    </location>
</feature>
<dbReference type="AlphaFoldDB" id="W2V1H8"/>
<dbReference type="STRING" id="1401685.P857_170"/>
<dbReference type="InterPro" id="IPR010421">
    <property type="entry name" value="TrcR"/>
</dbReference>
<dbReference type="EMBL" id="AXCJ01000003">
    <property type="protein sequence ID" value="ETO91517.1"/>
    <property type="molecule type" value="Genomic_DNA"/>
</dbReference>
<feature type="compositionally biased region" description="Basic and acidic residues" evidence="1">
    <location>
        <begin position="1"/>
        <end position="19"/>
    </location>
</feature>
<accession>W2V1H8</accession>
<name>W2V1H8_9RICK</name>
<keyword evidence="3" id="KW-1185">Reference proteome</keyword>
<dbReference type="Proteomes" id="UP000018951">
    <property type="component" value="Unassembled WGS sequence"/>
</dbReference>
<evidence type="ECO:0000256" key="1">
    <source>
        <dbReference type="SAM" id="MobiDB-lite"/>
    </source>
</evidence>
<sequence length="220" mass="25050">MMTDSNTKRNDRDLKESVPRKNRRRSSLRREHLQYPEPSAVWLVMNTALSFEQIAGACNMHQLDVQAIADGERANGIIPCNPITTGEITKEDIIKCSQDPSLQLSIKSYKKRSVSKRVSASKSKRQAKPDAVLWLLKNYPELSTSQIVNLIGTTPKIVNTIQNSTHKNFTKIKPRDPVLMKLCTEEDIQNLIMQVKIAEEGERKIHKIISNINNQKTPYK</sequence>
<evidence type="ECO:0000313" key="2">
    <source>
        <dbReference type="EMBL" id="ETO91517.1"/>
    </source>
</evidence>
<evidence type="ECO:0000313" key="3">
    <source>
        <dbReference type="Proteomes" id="UP000018951"/>
    </source>
</evidence>
<reference evidence="2 3" key="1">
    <citation type="journal article" date="2013" name="PLoS ONE">
        <title>Bacterial endosymbiosis in a chordate host: long-term co-evolution and conservation of secondary metabolism.</title>
        <authorList>
            <person name="Kwan J.C."/>
            <person name="Schmidt E.W."/>
        </authorList>
    </citation>
    <scope>NUCLEOTIDE SEQUENCE [LARGE SCALE GENOMIC DNA]</scope>
    <source>
        <strain evidence="3">L6</strain>
    </source>
</reference>